<feature type="region of interest" description="Disordered" evidence="3">
    <location>
        <begin position="1"/>
        <end position="27"/>
    </location>
</feature>
<accession>A0A1L9SSK0</accession>
<dbReference type="OrthoDB" id="6509908at2759"/>
<dbReference type="GeneID" id="34615197"/>
<comment type="subcellular location">
    <subcellularLocation>
        <location evidence="1">Membrane</location>
        <topology evidence="1">Multi-pass membrane protein</topology>
    </subcellularLocation>
</comment>
<dbReference type="VEuPathDB" id="FungiDB:ASPZODRAFT_58000"/>
<feature type="compositionally biased region" description="Polar residues" evidence="3">
    <location>
        <begin position="9"/>
        <end position="22"/>
    </location>
</feature>
<dbReference type="PANTHER" id="PTHR11360">
    <property type="entry name" value="MONOCARBOXYLATE TRANSPORTER"/>
    <property type="match status" value="1"/>
</dbReference>
<feature type="transmembrane region" description="Helical" evidence="4">
    <location>
        <begin position="75"/>
        <end position="97"/>
    </location>
</feature>
<dbReference type="PANTHER" id="PTHR11360:SF234">
    <property type="entry name" value="MFS-TYPE TRANSPORTER DBAD-RELATED"/>
    <property type="match status" value="1"/>
</dbReference>
<dbReference type="GO" id="GO:0016020">
    <property type="term" value="C:membrane"/>
    <property type="evidence" value="ECO:0007669"/>
    <property type="project" value="UniProtKB-SubCell"/>
</dbReference>
<feature type="transmembrane region" description="Helical" evidence="4">
    <location>
        <begin position="272"/>
        <end position="291"/>
    </location>
</feature>
<evidence type="ECO:0000256" key="2">
    <source>
        <dbReference type="ARBA" id="ARBA00006727"/>
    </source>
</evidence>
<dbReference type="AlphaFoldDB" id="A0A1L9SSK0"/>
<keyword evidence="7" id="KW-1185">Reference proteome</keyword>
<reference evidence="7" key="1">
    <citation type="journal article" date="2017" name="Genome Biol.">
        <title>Comparative genomics reveals high biological diversity and specific adaptations in the industrially and medically important fungal genus Aspergillus.</title>
        <authorList>
            <person name="de Vries R.P."/>
            <person name="Riley R."/>
            <person name="Wiebenga A."/>
            <person name="Aguilar-Osorio G."/>
            <person name="Amillis S."/>
            <person name="Uchima C.A."/>
            <person name="Anderluh G."/>
            <person name="Asadollahi M."/>
            <person name="Askin M."/>
            <person name="Barry K."/>
            <person name="Battaglia E."/>
            <person name="Bayram O."/>
            <person name="Benocci T."/>
            <person name="Braus-Stromeyer S.A."/>
            <person name="Caldana C."/>
            <person name="Canovas D."/>
            <person name="Cerqueira G.C."/>
            <person name="Chen F."/>
            <person name="Chen W."/>
            <person name="Choi C."/>
            <person name="Clum A."/>
            <person name="Dos Santos R.A."/>
            <person name="Damasio A.R."/>
            <person name="Diallinas G."/>
            <person name="Emri T."/>
            <person name="Fekete E."/>
            <person name="Flipphi M."/>
            <person name="Freyberg S."/>
            <person name="Gallo A."/>
            <person name="Gournas C."/>
            <person name="Habgood R."/>
            <person name="Hainaut M."/>
            <person name="Harispe M.L."/>
            <person name="Henrissat B."/>
            <person name="Hilden K.S."/>
            <person name="Hope R."/>
            <person name="Hossain A."/>
            <person name="Karabika E."/>
            <person name="Karaffa L."/>
            <person name="Karanyi Z."/>
            <person name="Krasevec N."/>
            <person name="Kuo A."/>
            <person name="Kusch H."/>
            <person name="LaButti K."/>
            <person name="Lagendijk E.L."/>
            <person name="Lapidus A."/>
            <person name="Levasseur A."/>
            <person name="Lindquist E."/>
            <person name="Lipzen A."/>
            <person name="Logrieco A.F."/>
            <person name="MacCabe A."/>
            <person name="Maekelae M.R."/>
            <person name="Malavazi I."/>
            <person name="Melin P."/>
            <person name="Meyer V."/>
            <person name="Mielnichuk N."/>
            <person name="Miskei M."/>
            <person name="Molnar A.P."/>
            <person name="Mule G."/>
            <person name="Ngan C.Y."/>
            <person name="Orejas M."/>
            <person name="Orosz E."/>
            <person name="Ouedraogo J.P."/>
            <person name="Overkamp K.M."/>
            <person name="Park H.-S."/>
            <person name="Perrone G."/>
            <person name="Piumi F."/>
            <person name="Punt P.J."/>
            <person name="Ram A.F."/>
            <person name="Ramon A."/>
            <person name="Rauscher S."/>
            <person name="Record E."/>
            <person name="Riano-Pachon D.M."/>
            <person name="Robert V."/>
            <person name="Roehrig J."/>
            <person name="Ruller R."/>
            <person name="Salamov A."/>
            <person name="Salih N.S."/>
            <person name="Samson R.A."/>
            <person name="Sandor E."/>
            <person name="Sanguinetti M."/>
            <person name="Schuetze T."/>
            <person name="Sepcic K."/>
            <person name="Shelest E."/>
            <person name="Sherlock G."/>
            <person name="Sophianopoulou V."/>
            <person name="Squina F.M."/>
            <person name="Sun H."/>
            <person name="Susca A."/>
            <person name="Todd R.B."/>
            <person name="Tsang A."/>
            <person name="Unkles S.E."/>
            <person name="van de Wiele N."/>
            <person name="van Rossen-Uffink D."/>
            <person name="Oliveira J.V."/>
            <person name="Vesth T.C."/>
            <person name="Visser J."/>
            <person name="Yu J.-H."/>
            <person name="Zhou M."/>
            <person name="Andersen M.R."/>
            <person name="Archer D.B."/>
            <person name="Baker S.E."/>
            <person name="Benoit I."/>
            <person name="Brakhage A.A."/>
            <person name="Braus G.H."/>
            <person name="Fischer R."/>
            <person name="Frisvad J.C."/>
            <person name="Goldman G.H."/>
            <person name="Houbraken J."/>
            <person name="Oakley B."/>
            <person name="Pocsi I."/>
            <person name="Scazzocchio C."/>
            <person name="Seiboth B."/>
            <person name="vanKuyk P.A."/>
            <person name="Wortman J."/>
            <person name="Dyer P.S."/>
            <person name="Grigoriev I.V."/>
        </authorList>
    </citation>
    <scope>NUCLEOTIDE SEQUENCE [LARGE SCALE GENOMIC DNA]</scope>
    <source>
        <strain evidence="7">CBS 506.65</strain>
    </source>
</reference>
<feature type="transmembrane region" description="Helical" evidence="4">
    <location>
        <begin position="362"/>
        <end position="384"/>
    </location>
</feature>
<dbReference type="GO" id="GO:0022857">
    <property type="term" value="F:transmembrane transporter activity"/>
    <property type="evidence" value="ECO:0007669"/>
    <property type="project" value="InterPro"/>
</dbReference>
<feature type="domain" description="Major facilitator superfamily (MFS) profile" evidence="5">
    <location>
        <begin position="34"/>
        <end position="419"/>
    </location>
</feature>
<dbReference type="SUPFAM" id="SSF103473">
    <property type="entry name" value="MFS general substrate transporter"/>
    <property type="match status" value="1"/>
</dbReference>
<dbReference type="EMBL" id="KV878337">
    <property type="protein sequence ID" value="OJJ50182.1"/>
    <property type="molecule type" value="Genomic_DNA"/>
</dbReference>
<dbReference type="RefSeq" id="XP_022584692.1">
    <property type="nucleotide sequence ID" value="XM_022728733.1"/>
</dbReference>
<keyword evidence="4" id="KW-0472">Membrane</keyword>
<dbReference type="Gene3D" id="1.20.1250.20">
    <property type="entry name" value="MFS general substrate transporter like domains"/>
    <property type="match status" value="2"/>
</dbReference>
<evidence type="ECO:0000256" key="1">
    <source>
        <dbReference type="ARBA" id="ARBA00004141"/>
    </source>
</evidence>
<evidence type="ECO:0000256" key="3">
    <source>
        <dbReference type="SAM" id="MobiDB-lite"/>
    </source>
</evidence>
<gene>
    <name evidence="6" type="ORF">ASPZODRAFT_58000</name>
</gene>
<feature type="transmembrane region" description="Helical" evidence="4">
    <location>
        <begin position="303"/>
        <end position="321"/>
    </location>
</feature>
<dbReference type="InterPro" id="IPR050327">
    <property type="entry name" value="Proton-linked_MCT"/>
</dbReference>
<dbReference type="InterPro" id="IPR036259">
    <property type="entry name" value="MFS_trans_sf"/>
</dbReference>
<feature type="transmembrane region" description="Helical" evidence="4">
    <location>
        <begin position="327"/>
        <end position="350"/>
    </location>
</feature>
<feature type="transmembrane region" description="Helical" evidence="4">
    <location>
        <begin position="162"/>
        <end position="181"/>
    </location>
</feature>
<dbReference type="Proteomes" id="UP000184188">
    <property type="component" value="Unassembled WGS sequence"/>
</dbReference>
<keyword evidence="4" id="KW-0812">Transmembrane</keyword>
<dbReference type="InterPro" id="IPR020846">
    <property type="entry name" value="MFS_dom"/>
</dbReference>
<evidence type="ECO:0000313" key="7">
    <source>
        <dbReference type="Proteomes" id="UP000184188"/>
    </source>
</evidence>
<evidence type="ECO:0000313" key="6">
    <source>
        <dbReference type="EMBL" id="OJJ50182.1"/>
    </source>
</evidence>
<proteinExistence type="inferred from homology"/>
<protein>
    <recommendedName>
        <fullName evidence="5">Major facilitator superfamily (MFS) profile domain-containing protein</fullName>
    </recommendedName>
</protein>
<evidence type="ECO:0000259" key="5">
    <source>
        <dbReference type="PROSITE" id="PS50850"/>
    </source>
</evidence>
<dbReference type="InterPro" id="IPR011701">
    <property type="entry name" value="MFS"/>
</dbReference>
<feature type="transmembrane region" description="Helical" evidence="4">
    <location>
        <begin position="104"/>
        <end position="124"/>
    </location>
</feature>
<keyword evidence="4" id="KW-1133">Transmembrane helix</keyword>
<feature type="transmembrane region" description="Helical" evidence="4">
    <location>
        <begin position="234"/>
        <end position="260"/>
    </location>
</feature>
<feature type="transmembrane region" description="Helical" evidence="4">
    <location>
        <begin position="130"/>
        <end position="155"/>
    </location>
</feature>
<comment type="similarity">
    <text evidence="2">Belongs to the major facilitator superfamily. Monocarboxylate porter (TC 2.A.1.13) family.</text>
</comment>
<feature type="transmembrane region" description="Helical" evidence="4">
    <location>
        <begin position="193"/>
        <end position="213"/>
    </location>
</feature>
<evidence type="ECO:0000256" key="4">
    <source>
        <dbReference type="SAM" id="Phobius"/>
    </source>
</evidence>
<dbReference type="Pfam" id="PF07690">
    <property type="entry name" value="MFS_1"/>
    <property type="match status" value="1"/>
</dbReference>
<dbReference type="CDD" id="cd17352">
    <property type="entry name" value="MFS_MCT_SLC16"/>
    <property type="match status" value="1"/>
</dbReference>
<feature type="transmembrane region" description="Helical" evidence="4">
    <location>
        <begin position="396"/>
        <end position="416"/>
    </location>
</feature>
<sequence>MSDIKQDPASDSETTIETSDQATPPPPPDGGMTAWLQVLGGHLLCFNSWGIINTFGAYETFYETDFMSGRTSSEISWIGTVQGFFLIVLGIIGGPIFDRGYFRHLLVTGTFLVVFGMMMTSLATTYWQVFLGQGICVGLGAGCLFLPSVAIVATYFSRRRAFATGVTVSGGSIGSVIYPIVFRRLQPSIGFPWATRVIGFIALATLTGAIAVLRTRLPPPKRARSMIDSAAFRSLPFVLFSIGSFFAFMGLYIPFFYVIFYAQSKAGMDESLAFYMLSLLNGSSVFGRIIPGLLADRFGSLQIMVLCTAVSALLSYAWIAIHDPAGLIVFCLLYGFFSGAVVSLPASVLARLPPDLGRVGTWMGMSFLVLSFGFLIGNPIAGAMIHVSEGEFSHGFVFAATMVTAAGVIFALVHFIQLRIARD</sequence>
<name>A0A1L9SSK0_9EURO</name>
<organism evidence="6 7">
    <name type="scientific">Penicilliopsis zonata CBS 506.65</name>
    <dbReference type="NCBI Taxonomy" id="1073090"/>
    <lineage>
        <taxon>Eukaryota</taxon>
        <taxon>Fungi</taxon>
        <taxon>Dikarya</taxon>
        <taxon>Ascomycota</taxon>
        <taxon>Pezizomycotina</taxon>
        <taxon>Eurotiomycetes</taxon>
        <taxon>Eurotiomycetidae</taxon>
        <taxon>Eurotiales</taxon>
        <taxon>Aspergillaceae</taxon>
        <taxon>Penicilliopsis</taxon>
    </lineage>
</organism>
<dbReference type="PROSITE" id="PS50850">
    <property type="entry name" value="MFS"/>
    <property type="match status" value="1"/>
</dbReference>